<feature type="non-terminal residue" evidence="1">
    <location>
        <position position="62"/>
    </location>
</feature>
<name>A0A6A0AN92_HAELA</name>
<proteinExistence type="predicted"/>
<gene>
    <name evidence="1" type="ORF">HaLaN_32576</name>
</gene>
<organism evidence="1 2">
    <name type="scientific">Haematococcus lacustris</name>
    <name type="common">Green alga</name>
    <name type="synonym">Haematococcus pluvialis</name>
    <dbReference type="NCBI Taxonomy" id="44745"/>
    <lineage>
        <taxon>Eukaryota</taxon>
        <taxon>Viridiplantae</taxon>
        <taxon>Chlorophyta</taxon>
        <taxon>core chlorophytes</taxon>
        <taxon>Chlorophyceae</taxon>
        <taxon>CS clade</taxon>
        <taxon>Chlamydomonadales</taxon>
        <taxon>Haematococcaceae</taxon>
        <taxon>Haematococcus</taxon>
    </lineage>
</organism>
<dbReference type="EMBL" id="BLLF01008058">
    <property type="protein sequence ID" value="GFH33237.1"/>
    <property type="molecule type" value="Genomic_DNA"/>
</dbReference>
<reference evidence="1 2" key="1">
    <citation type="submission" date="2020-02" db="EMBL/GenBank/DDBJ databases">
        <title>Draft genome sequence of Haematococcus lacustris strain NIES-144.</title>
        <authorList>
            <person name="Morimoto D."/>
            <person name="Nakagawa S."/>
            <person name="Yoshida T."/>
            <person name="Sawayama S."/>
        </authorList>
    </citation>
    <scope>NUCLEOTIDE SEQUENCE [LARGE SCALE GENOMIC DNA]</scope>
    <source>
        <strain evidence="1 2">NIES-144</strain>
    </source>
</reference>
<dbReference type="Proteomes" id="UP000485058">
    <property type="component" value="Unassembled WGS sequence"/>
</dbReference>
<dbReference type="AlphaFoldDB" id="A0A6A0AN92"/>
<accession>A0A6A0AN92</accession>
<comment type="caution">
    <text evidence="1">The sequence shown here is derived from an EMBL/GenBank/DDBJ whole genome shotgun (WGS) entry which is preliminary data.</text>
</comment>
<keyword evidence="2" id="KW-1185">Reference proteome</keyword>
<protein>
    <submittedName>
        <fullName evidence="1">Uncharacterized protein</fullName>
    </submittedName>
</protein>
<evidence type="ECO:0000313" key="2">
    <source>
        <dbReference type="Proteomes" id="UP000485058"/>
    </source>
</evidence>
<evidence type="ECO:0000313" key="1">
    <source>
        <dbReference type="EMBL" id="GFH33237.1"/>
    </source>
</evidence>
<feature type="non-terminal residue" evidence="1">
    <location>
        <position position="1"/>
    </location>
</feature>
<sequence length="62" mass="7109">EQQQARIQTLTQQLHSLQQELKAQQAQGLQAHSKGTILWPPHCPTQPWQRTNGRDCDWVHGA</sequence>